<accession>A0A4Y2BK69</accession>
<dbReference type="EMBL" id="BGPR01000085">
    <property type="protein sequence ID" value="GBL92343.1"/>
    <property type="molecule type" value="Genomic_DNA"/>
</dbReference>
<organism evidence="1 2">
    <name type="scientific">Araneus ventricosus</name>
    <name type="common">Orbweaver spider</name>
    <name type="synonym">Epeira ventricosa</name>
    <dbReference type="NCBI Taxonomy" id="182803"/>
    <lineage>
        <taxon>Eukaryota</taxon>
        <taxon>Metazoa</taxon>
        <taxon>Ecdysozoa</taxon>
        <taxon>Arthropoda</taxon>
        <taxon>Chelicerata</taxon>
        <taxon>Arachnida</taxon>
        <taxon>Araneae</taxon>
        <taxon>Araneomorphae</taxon>
        <taxon>Entelegynae</taxon>
        <taxon>Araneoidea</taxon>
        <taxon>Araneidae</taxon>
        <taxon>Araneus</taxon>
    </lineage>
</organism>
<evidence type="ECO:0000313" key="1">
    <source>
        <dbReference type="EMBL" id="GBL92343.1"/>
    </source>
</evidence>
<protein>
    <submittedName>
        <fullName evidence="1">Uncharacterized protein</fullName>
    </submittedName>
</protein>
<proteinExistence type="predicted"/>
<comment type="caution">
    <text evidence="1">The sequence shown here is derived from an EMBL/GenBank/DDBJ whole genome shotgun (WGS) entry which is preliminary data.</text>
</comment>
<gene>
    <name evidence="1" type="ORF">AVEN_35871_1</name>
</gene>
<name>A0A4Y2BK69_ARAVE</name>
<evidence type="ECO:0000313" key="2">
    <source>
        <dbReference type="Proteomes" id="UP000499080"/>
    </source>
</evidence>
<reference evidence="1 2" key="1">
    <citation type="journal article" date="2019" name="Sci. Rep.">
        <title>Orb-weaving spider Araneus ventricosus genome elucidates the spidroin gene catalogue.</title>
        <authorList>
            <person name="Kono N."/>
            <person name="Nakamura H."/>
            <person name="Ohtoshi R."/>
            <person name="Moran D.A.P."/>
            <person name="Shinohara A."/>
            <person name="Yoshida Y."/>
            <person name="Fujiwara M."/>
            <person name="Mori M."/>
            <person name="Tomita M."/>
            <person name="Arakawa K."/>
        </authorList>
    </citation>
    <scope>NUCLEOTIDE SEQUENCE [LARGE SCALE GENOMIC DNA]</scope>
</reference>
<dbReference type="Proteomes" id="UP000499080">
    <property type="component" value="Unassembled WGS sequence"/>
</dbReference>
<sequence length="94" mass="10758">MVSWLDTCPINYYKAHFPASDQRMKHSFWGQLAWISALVSLTVRGDPVIQRTACLWNKKGCSYDYCLTATRKTQTPDMPVSVVMETGYSTVFWA</sequence>
<dbReference type="AlphaFoldDB" id="A0A4Y2BK69"/>
<keyword evidence="2" id="KW-1185">Reference proteome</keyword>